<dbReference type="InterPro" id="IPR010621">
    <property type="entry name" value="DUF1214"/>
</dbReference>
<dbReference type="SUPFAM" id="SSF160935">
    <property type="entry name" value="VPA0735-like"/>
    <property type="match status" value="1"/>
</dbReference>
<evidence type="ECO:0000259" key="1">
    <source>
        <dbReference type="Pfam" id="PF06742"/>
    </source>
</evidence>
<dbReference type="AlphaFoldDB" id="A0A382DHZ2"/>
<feature type="domain" description="DUF1214" evidence="1">
    <location>
        <begin position="125"/>
        <end position="171"/>
    </location>
</feature>
<protein>
    <recommendedName>
        <fullName evidence="1">DUF1214 domain-containing protein</fullName>
    </recommendedName>
</protein>
<sequence length="303" mass="34893">MENKLERLRNGDIFEDLIHAWKRLGRLVYNDKATNPESLERATGLLYMTRYLTAGATLAMELNDPEYPYFDRWADRSYSWGIDSPDGLYSFACIRGDSTYRIFGNRGTAHQFDIEIHSPHFANAPNYVRTGNLGFVDIQTEPDGSVEIILSPEPPPDDNKHNWIQLAPDAESVCVRQFFYDWENEQKAELSIEKVDAQYPPPPEKPEVIVDKAELLIKWLDEAGTFWDEVIRIFMKEPNTVTFLNPKESDWGGHGGLSYGMGSIEIGQNEAALLEVTPPDCHFWGFQLGSIYWESMDWWRRQS</sequence>
<dbReference type="EMBL" id="UINC01039339">
    <property type="protein sequence ID" value="SVB37682.1"/>
    <property type="molecule type" value="Genomic_DNA"/>
</dbReference>
<accession>A0A382DHZ2</accession>
<dbReference type="Pfam" id="PF06742">
    <property type="entry name" value="DUF1214"/>
    <property type="match status" value="1"/>
</dbReference>
<evidence type="ECO:0000313" key="2">
    <source>
        <dbReference type="EMBL" id="SVB37682.1"/>
    </source>
</evidence>
<reference evidence="2" key="1">
    <citation type="submission" date="2018-05" db="EMBL/GenBank/DDBJ databases">
        <authorList>
            <person name="Lanie J.A."/>
            <person name="Ng W.-L."/>
            <person name="Kazmierczak K.M."/>
            <person name="Andrzejewski T.M."/>
            <person name="Davidsen T.M."/>
            <person name="Wayne K.J."/>
            <person name="Tettelin H."/>
            <person name="Glass J.I."/>
            <person name="Rusch D."/>
            <person name="Podicherti R."/>
            <person name="Tsui H.-C.T."/>
            <person name="Winkler M.E."/>
        </authorList>
    </citation>
    <scope>NUCLEOTIDE SEQUENCE</scope>
</reference>
<gene>
    <name evidence="2" type="ORF">METZ01_LOCUS190536</name>
</gene>
<name>A0A382DHZ2_9ZZZZ</name>
<feature type="non-terminal residue" evidence="2">
    <location>
        <position position="303"/>
    </location>
</feature>
<organism evidence="2">
    <name type="scientific">marine metagenome</name>
    <dbReference type="NCBI Taxonomy" id="408172"/>
    <lineage>
        <taxon>unclassified sequences</taxon>
        <taxon>metagenomes</taxon>
        <taxon>ecological metagenomes</taxon>
    </lineage>
</organism>
<proteinExistence type="predicted"/>